<protein>
    <submittedName>
        <fullName evidence="5">Growth-blocking peptide, long form-like</fullName>
    </submittedName>
</protein>
<feature type="compositionally biased region" description="Low complexity" evidence="2">
    <location>
        <begin position="100"/>
        <end position="112"/>
    </location>
</feature>
<dbReference type="Proteomes" id="UP001652740">
    <property type="component" value="Unplaced"/>
</dbReference>
<gene>
    <name evidence="5" type="primary">LOC113523321</name>
</gene>
<evidence type="ECO:0000313" key="4">
    <source>
        <dbReference type="Proteomes" id="UP001652740"/>
    </source>
</evidence>
<dbReference type="InParanoid" id="A0A6J1X583"/>
<evidence type="ECO:0000313" key="5">
    <source>
        <dbReference type="RefSeq" id="XP_026765043.2"/>
    </source>
</evidence>
<comment type="similarity">
    <text evidence="1">Belongs to the GBP/PSP1/paralytic peptide family.</text>
</comment>
<name>A0A6J1X583_GALME</name>
<feature type="signal peptide" evidence="3">
    <location>
        <begin position="1"/>
        <end position="22"/>
    </location>
</feature>
<feature type="chain" id="PRO_5046214225" evidence="3">
    <location>
        <begin position="23"/>
        <end position="142"/>
    </location>
</feature>
<accession>A0A6J1X583</accession>
<organism evidence="4 5">
    <name type="scientific">Galleria mellonella</name>
    <name type="common">Greater wax moth</name>
    <dbReference type="NCBI Taxonomy" id="7137"/>
    <lineage>
        <taxon>Eukaryota</taxon>
        <taxon>Metazoa</taxon>
        <taxon>Ecdysozoa</taxon>
        <taxon>Arthropoda</taxon>
        <taxon>Hexapoda</taxon>
        <taxon>Insecta</taxon>
        <taxon>Pterygota</taxon>
        <taxon>Neoptera</taxon>
        <taxon>Endopterygota</taxon>
        <taxon>Lepidoptera</taxon>
        <taxon>Glossata</taxon>
        <taxon>Ditrysia</taxon>
        <taxon>Pyraloidea</taxon>
        <taxon>Pyralidae</taxon>
        <taxon>Galleriinae</taxon>
        <taxon>Galleria</taxon>
    </lineage>
</organism>
<keyword evidence="3" id="KW-0732">Signal</keyword>
<dbReference type="InterPro" id="IPR003463">
    <property type="entry name" value="GBP_PSP"/>
</dbReference>
<dbReference type="RefSeq" id="XP_026765043.2">
    <property type="nucleotide sequence ID" value="XM_026909242.3"/>
</dbReference>
<dbReference type="Pfam" id="PF02425">
    <property type="entry name" value="GBP_PSP"/>
    <property type="match status" value="1"/>
</dbReference>
<proteinExistence type="inferred from homology"/>
<evidence type="ECO:0000256" key="3">
    <source>
        <dbReference type="SAM" id="SignalP"/>
    </source>
</evidence>
<dbReference type="AlphaFoldDB" id="A0A6J1X583"/>
<reference evidence="5" key="1">
    <citation type="submission" date="2025-08" db="UniProtKB">
        <authorList>
            <consortium name="RefSeq"/>
        </authorList>
    </citation>
    <scope>IDENTIFICATION</scope>
    <source>
        <tissue evidence="5">Whole larvae</tissue>
    </source>
</reference>
<evidence type="ECO:0000256" key="2">
    <source>
        <dbReference type="SAM" id="MobiDB-lite"/>
    </source>
</evidence>
<sequence length="142" mass="15928">MKFALTVLFCLLITFQFKAALGGTVLNFFEKAHERAHERAEEARDNIRNLFHLDNHVTETTTDNNKNQIPAGETVINRNSAVTTQYTNKQTEGAIIFPTEESNSVSNNTDTTTTEKDGRENFTGGCEPGYERTTDGRCMPTF</sequence>
<dbReference type="GeneID" id="113523321"/>
<feature type="region of interest" description="Disordered" evidence="2">
    <location>
        <begin position="100"/>
        <end position="128"/>
    </location>
</feature>
<evidence type="ECO:0000256" key="1">
    <source>
        <dbReference type="ARBA" id="ARBA00010601"/>
    </source>
</evidence>
<dbReference type="KEGG" id="gmw:113523321"/>
<keyword evidence="4" id="KW-1185">Reference proteome</keyword>